<organism evidence="3 4">
    <name type="scientific">Methanocalculus taiwanensis</name>
    <dbReference type="NCBI Taxonomy" id="106207"/>
    <lineage>
        <taxon>Archaea</taxon>
        <taxon>Methanobacteriati</taxon>
        <taxon>Methanobacteriota</taxon>
        <taxon>Stenosarchaea group</taxon>
        <taxon>Methanomicrobia</taxon>
        <taxon>Methanomicrobiales</taxon>
        <taxon>Methanocalculaceae</taxon>
        <taxon>Methanocalculus</taxon>
    </lineage>
</organism>
<dbReference type="InterPro" id="IPR001296">
    <property type="entry name" value="Glyco_trans_1"/>
</dbReference>
<comment type="caution">
    <text evidence="3">The sequence shown here is derived from an EMBL/GenBank/DDBJ whole genome shotgun (WGS) entry which is preliminary data.</text>
</comment>
<dbReference type="CDD" id="cd03801">
    <property type="entry name" value="GT4_PimA-like"/>
    <property type="match status" value="1"/>
</dbReference>
<feature type="domain" description="Glycosyl transferase family 1" evidence="1">
    <location>
        <begin position="167"/>
        <end position="317"/>
    </location>
</feature>
<protein>
    <submittedName>
        <fullName evidence="3">Glycosyltransferase family 4 protein</fullName>
    </submittedName>
</protein>
<dbReference type="Proteomes" id="UP001524383">
    <property type="component" value="Unassembled WGS sequence"/>
</dbReference>
<gene>
    <name evidence="3" type="ORF">FTO68_05560</name>
</gene>
<evidence type="ECO:0000259" key="2">
    <source>
        <dbReference type="Pfam" id="PF13439"/>
    </source>
</evidence>
<dbReference type="AlphaFoldDB" id="A0ABD4THN0"/>
<feature type="domain" description="Glycosyltransferase subfamily 4-like N-terminal" evidence="2">
    <location>
        <begin position="53"/>
        <end position="155"/>
    </location>
</feature>
<evidence type="ECO:0000259" key="1">
    <source>
        <dbReference type="Pfam" id="PF00534"/>
    </source>
</evidence>
<dbReference type="EMBL" id="VOTZ01000009">
    <property type="protein sequence ID" value="MCQ1538453.1"/>
    <property type="molecule type" value="Genomic_DNA"/>
</dbReference>
<reference evidence="3 4" key="1">
    <citation type="submission" date="2019-08" db="EMBL/GenBank/DDBJ databases">
        <authorList>
            <person name="Chen S.-C."/>
            <person name="Lai M.-C."/>
            <person name="You Y.-T."/>
        </authorList>
    </citation>
    <scope>NUCLEOTIDE SEQUENCE [LARGE SCALE GENOMIC DNA]</scope>
    <source>
        <strain evidence="3 4">P2F9704a</strain>
    </source>
</reference>
<dbReference type="RefSeq" id="WP_255332394.1">
    <property type="nucleotide sequence ID" value="NZ_VOTZ01000009.1"/>
</dbReference>
<dbReference type="Pfam" id="PF00534">
    <property type="entry name" value="Glycos_transf_1"/>
    <property type="match status" value="1"/>
</dbReference>
<evidence type="ECO:0000313" key="4">
    <source>
        <dbReference type="Proteomes" id="UP001524383"/>
    </source>
</evidence>
<dbReference type="InterPro" id="IPR028098">
    <property type="entry name" value="Glyco_trans_4-like_N"/>
</dbReference>
<sequence length="344" mass="39015">MSKYTLGLFANMYPSDEKDSKGIFIKRMVDDLEESNVRVIKAVKTIASPLAYSTFYYKSFIIALNNQIEIFQAEYIPHSSLIPSLLKFNRPLILRFHGDDARIFPFKSPLHKAVIQWMIQRSNYIITVSEEMRHILIGMGADPDRSAAIAVGVNTGQFIPMTKNTCHQEFNFNIDRMIFLFIGRYHPWKGIHELIEAAKALPEDVFIFAGAGILPVHPENCIDIGEVEPEKIPILINAANCLVLPSYTEGLPTVLMEALSCAVPVIATNVGGCPEVVKNNITGLLIPPKNIPALCNALIWMKEHPDERNKMGERGREDMINRYDRKYLISKMVHIHRKILEERP</sequence>
<accession>A0ABD4THN0</accession>
<dbReference type="SUPFAM" id="SSF53756">
    <property type="entry name" value="UDP-Glycosyltransferase/glycogen phosphorylase"/>
    <property type="match status" value="1"/>
</dbReference>
<name>A0ABD4THN0_9EURY</name>
<keyword evidence="4" id="KW-1185">Reference proteome</keyword>
<dbReference type="Gene3D" id="3.40.50.2000">
    <property type="entry name" value="Glycogen Phosphorylase B"/>
    <property type="match status" value="2"/>
</dbReference>
<proteinExistence type="predicted"/>
<dbReference type="PANTHER" id="PTHR12526">
    <property type="entry name" value="GLYCOSYLTRANSFERASE"/>
    <property type="match status" value="1"/>
</dbReference>
<evidence type="ECO:0000313" key="3">
    <source>
        <dbReference type="EMBL" id="MCQ1538453.1"/>
    </source>
</evidence>
<dbReference type="Pfam" id="PF13439">
    <property type="entry name" value="Glyco_transf_4"/>
    <property type="match status" value="1"/>
</dbReference>